<dbReference type="InterPro" id="IPR036291">
    <property type="entry name" value="NAD(P)-bd_dom_sf"/>
</dbReference>
<dbReference type="AlphaFoldDB" id="A0A2P2LEN1"/>
<sequence length="124" mass="13597">MVLQGFCIYVADAVLHTMSFPFFIIVQEDGVDITANSLHPGAIATNLLRYHSIINSISNMIGRFVLKNVQQGAATTCYVALHSQVKGVSGKYFKDCNLAEPTSQAKDSELANKLWEFSLSLTNP</sequence>
<organism evidence="1">
    <name type="scientific">Rhizophora mucronata</name>
    <name type="common">Asiatic mangrove</name>
    <dbReference type="NCBI Taxonomy" id="61149"/>
    <lineage>
        <taxon>Eukaryota</taxon>
        <taxon>Viridiplantae</taxon>
        <taxon>Streptophyta</taxon>
        <taxon>Embryophyta</taxon>
        <taxon>Tracheophyta</taxon>
        <taxon>Spermatophyta</taxon>
        <taxon>Magnoliopsida</taxon>
        <taxon>eudicotyledons</taxon>
        <taxon>Gunneridae</taxon>
        <taxon>Pentapetalae</taxon>
        <taxon>rosids</taxon>
        <taxon>fabids</taxon>
        <taxon>Malpighiales</taxon>
        <taxon>Rhizophoraceae</taxon>
        <taxon>Rhizophora</taxon>
    </lineage>
</organism>
<dbReference type="SUPFAM" id="SSF51735">
    <property type="entry name" value="NAD(P)-binding Rossmann-fold domains"/>
    <property type="match status" value="1"/>
</dbReference>
<dbReference type="InterPro" id="IPR055280">
    <property type="entry name" value="TIC32"/>
</dbReference>
<dbReference type="Gene3D" id="3.40.50.720">
    <property type="entry name" value="NAD(P)-binding Rossmann-like Domain"/>
    <property type="match status" value="1"/>
</dbReference>
<dbReference type="EMBL" id="GGEC01035937">
    <property type="protein sequence ID" value="MBX16421.1"/>
    <property type="molecule type" value="Transcribed_RNA"/>
</dbReference>
<evidence type="ECO:0000313" key="1">
    <source>
        <dbReference type="EMBL" id="MBX16421.1"/>
    </source>
</evidence>
<dbReference type="PANTHER" id="PTHR48476">
    <property type="entry name" value="SHORT-CHAIN DEHYDROGENASE TIC 32, CHLOROPLASTIC-LIKE"/>
    <property type="match status" value="1"/>
</dbReference>
<dbReference type="PANTHER" id="PTHR48476:SF1">
    <property type="entry name" value="SHORT-CHAIN DEHYDROGENASE TIC 32, CHLOROPLASTIC-LIKE"/>
    <property type="match status" value="1"/>
</dbReference>
<accession>A0A2P2LEN1</accession>
<protein>
    <submittedName>
        <fullName evidence="1">Uncharacterized protein MANES_02G020300</fullName>
    </submittedName>
</protein>
<name>A0A2P2LEN1_RHIMU</name>
<proteinExistence type="predicted"/>
<reference evidence="1" key="1">
    <citation type="submission" date="2018-02" db="EMBL/GenBank/DDBJ databases">
        <title>Rhizophora mucronata_Transcriptome.</title>
        <authorList>
            <person name="Meera S.P."/>
            <person name="Sreeshan A."/>
            <person name="Augustine A."/>
        </authorList>
    </citation>
    <scope>NUCLEOTIDE SEQUENCE</scope>
    <source>
        <tissue evidence="1">Leaf</tissue>
    </source>
</reference>